<name>A0A9W9ZCE1_9CNID</name>
<gene>
    <name evidence="1" type="primary">clec-78_4</name>
    <name evidence="1" type="ORF">OS493_018895</name>
</gene>
<reference evidence="1" key="1">
    <citation type="submission" date="2023-01" db="EMBL/GenBank/DDBJ databases">
        <title>Genome assembly of the deep-sea coral Lophelia pertusa.</title>
        <authorList>
            <person name="Herrera S."/>
            <person name="Cordes E."/>
        </authorList>
    </citation>
    <scope>NUCLEOTIDE SEQUENCE</scope>
    <source>
        <strain evidence="1">USNM1676648</strain>
        <tissue evidence="1">Polyp</tissue>
    </source>
</reference>
<evidence type="ECO:0000313" key="1">
    <source>
        <dbReference type="EMBL" id="KAJ7379097.1"/>
    </source>
</evidence>
<protein>
    <submittedName>
        <fullName evidence="1">Carbohydrate binding</fullName>
    </submittedName>
</protein>
<dbReference type="AlphaFoldDB" id="A0A9W9ZCE1"/>
<organism evidence="1 2">
    <name type="scientific">Desmophyllum pertusum</name>
    <dbReference type="NCBI Taxonomy" id="174260"/>
    <lineage>
        <taxon>Eukaryota</taxon>
        <taxon>Metazoa</taxon>
        <taxon>Cnidaria</taxon>
        <taxon>Anthozoa</taxon>
        <taxon>Hexacorallia</taxon>
        <taxon>Scleractinia</taxon>
        <taxon>Caryophylliina</taxon>
        <taxon>Caryophylliidae</taxon>
        <taxon>Desmophyllum</taxon>
    </lineage>
</organism>
<keyword evidence="2" id="KW-1185">Reference proteome</keyword>
<dbReference type="OrthoDB" id="5956786at2759"/>
<sequence length="175" mass="19715">MAGYGTLIQPSPEKRPQSLFTRPTLKKYHERVHGDSAVNVDKARIIGEKVIASMTGRSATEYSFKKSAQAITLANKSAVRMTMSRSVQSLLQLCHKEVWKAIVVFDGYDNSTVSTKQMTQQRRSSGKVGTTVMFEEDMKVTTKKDVFLANTKNKQRVPGKYQEQATFSYHVEQKS</sequence>
<proteinExistence type="predicted"/>
<comment type="caution">
    <text evidence="1">The sequence shown here is derived from an EMBL/GenBank/DDBJ whole genome shotgun (WGS) entry which is preliminary data.</text>
</comment>
<dbReference type="Proteomes" id="UP001163046">
    <property type="component" value="Unassembled WGS sequence"/>
</dbReference>
<accession>A0A9W9ZCE1</accession>
<evidence type="ECO:0000313" key="2">
    <source>
        <dbReference type="Proteomes" id="UP001163046"/>
    </source>
</evidence>
<dbReference type="EMBL" id="MU826360">
    <property type="protein sequence ID" value="KAJ7379097.1"/>
    <property type="molecule type" value="Genomic_DNA"/>
</dbReference>